<dbReference type="GO" id="GO:0000786">
    <property type="term" value="C:nucleosome"/>
    <property type="evidence" value="ECO:0007669"/>
    <property type="project" value="InterPro"/>
</dbReference>
<proteinExistence type="inferred from homology"/>
<gene>
    <name evidence="8" type="ORF">BSTOLATCC_MIC27506</name>
</gene>
<dbReference type="AlphaFoldDB" id="A0AAU9J239"/>
<dbReference type="SMART" id="SM00428">
    <property type="entry name" value="H3"/>
    <property type="match status" value="1"/>
</dbReference>
<dbReference type="InterPro" id="IPR036465">
    <property type="entry name" value="vWFA_dom_sf"/>
</dbReference>
<feature type="region of interest" description="Disordered" evidence="5">
    <location>
        <begin position="764"/>
        <end position="933"/>
    </location>
</feature>
<dbReference type="Pfam" id="PF13768">
    <property type="entry name" value="VWA_3"/>
    <property type="match status" value="1"/>
</dbReference>
<evidence type="ECO:0000313" key="9">
    <source>
        <dbReference type="Proteomes" id="UP001162131"/>
    </source>
</evidence>
<dbReference type="InterPro" id="IPR002035">
    <property type="entry name" value="VWF_A"/>
</dbReference>
<feature type="domain" description="VIT" evidence="7">
    <location>
        <begin position="1"/>
        <end position="127"/>
    </location>
</feature>
<dbReference type="SUPFAM" id="SSF53300">
    <property type="entry name" value="vWA-like"/>
    <property type="match status" value="1"/>
</dbReference>
<dbReference type="SUPFAM" id="SSF47113">
    <property type="entry name" value="Histone-fold"/>
    <property type="match status" value="1"/>
</dbReference>
<comment type="subcellular location">
    <subcellularLocation>
        <location evidence="1">Nucleus</location>
    </subcellularLocation>
</comment>
<accession>A0AAU9J239</accession>
<evidence type="ECO:0000259" key="7">
    <source>
        <dbReference type="PROSITE" id="PS51468"/>
    </source>
</evidence>
<feature type="compositionally biased region" description="Low complexity" evidence="5">
    <location>
        <begin position="635"/>
        <end position="648"/>
    </location>
</feature>
<dbReference type="InterPro" id="IPR013694">
    <property type="entry name" value="VIT"/>
</dbReference>
<reference evidence="8" key="1">
    <citation type="submission" date="2021-09" db="EMBL/GenBank/DDBJ databases">
        <authorList>
            <consortium name="AG Swart"/>
            <person name="Singh M."/>
            <person name="Singh A."/>
            <person name="Seah K."/>
            <person name="Emmerich C."/>
        </authorList>
    </citation>
    <scope>NUCLEOTIDE SEQUENCE</scope>
    <source>
        <strain evidence="8">ATCC30299</strain>
    </source>
</reference>
<dbReference type="GO" id="GO:0030527">
    <property type="term" value="F:structural constituent of chromatin"/>
    <property type="evidence" value="ECO:0007669"/>
    <property type="project" value="InterPro"/>
</dbReference>
<dbReference type="PANTHER" id="PTHR45737:SF6">
    <property type="entry name" value="VON WILLEBRAND FACTOR A DOMAIN-CONTAINING PROTEIN 5A"/>
    <property type="match status" value="1"/>
</dbReference>
<dbReference type="InterPro" id="IPR009072">
    <property type="entry name" value="Histone-fold"/>
</dbReference>
<dbReference type="InterPro" id="IPR007125">
    <property type="entry name" value="H2A/H2B/H3"/>
</dbReference>
<dbReference type="Gene3D" id="1.10.20.10">
    <property type="entry name" value="Histone, subunit A"/>
    <property type="match status" value="1"/>
</dbReference>
<evidence type="ECO:0000313" key="8">
    <source>
        <dbReference type="EMBL" id="CAG9320930.1"/>
    </source>
</evidence>
<organism evidence="8 9">
    <name type="scientific">Blepharisma stoltei</name>
    <dbReference type="NCBI Taxonomy" id="1481888"/>
    <lineage>
        <taxon>Eukaryota</taxon>
        <taxon>Sar</taxon>
        <taxon>Alveolata</taxon>
        <taxon>Ciliophora</taxon>
        <taxon>Postciliodesmatophora</taxon>
        <taxon>Heterotrichea</taxon>
        <taxon>Heterotrichida</taxon>
        <taxon>Blepharismidae</taxon>
        <taxon>Blepharisma</taxon>
    </lineage>
</organism>
<feature type="domain" description="VWFA" evidence="6">
    <location>
        <begin position="251"/>
        <end position="418"/>
    </location>
</feature>
<feature type="region of interest" description="Disordered" evidence="5">
    <location>
        <begin position="618"/>
        <end position="673"/>
    </location>
</feature>
<dbReference type="GO" id="GO:0003677">
    <property type="term" value="F:DNA binding"/>
    <property type="evidence" value="ECO:0007669"/>
    <property type="project" value="UniProtKB-KW"/>
</dbReference>
<evidence type="ECO:0000256" key="3">
    <source>
        <dbReference type="ARBA" id="ARBA00023125"/>
    </source>
</evidence>
<feature type="compositionally biased region" description="Basic residues" evidence="5">
    <location>
        <begin position="619"/>
        <end position="634"/>
    </location>
</feature>
<feature type="compositionally biased region" description="Basic and acidic residues" evidence="5">
    <location>
        <begin position="805"/>
        <end position="814"/>
    </location>
</feature>
<evidence type="ECO:0000256" key="5">
    <source>
        <dbReference type="SAM" id="MobiDB-lite"/>
    </source>
</evidence>
<dbReference type="Proteomes" id="UP001162131">
    <property type="component" value="Unassembled WGS sequence"/>
</dbReference>
<evidence type="ECO:0000256" key="2">
    <source>
        <dbReference type="ARBA" id="ARBA00010343"/>
    </source>
</evidence>
<evidence type="ECO:0000256" key="4">
    <source>
        <dbReference type="ARBA" id="ARBA00023242"/>
    </source>
</evidence>
<dbReference type="Pfam" id="PF00125">
    <property type="entry name" value="Histone"/>
    <property type="match status" value="1"/>
</dbReference>
<keyword evidence="9" id="KW-1185">Reference proteome</keyword>
<dbReference type="SMART" id="SM00327">
    <property type="entry name" value="VWA"/>
    <property type="match status" value="1"/>
</dbReference>
<dbReference type="EMBL" id="CAJZBQ010000027">
    <property type="protein sequence ID" value="CAG9320930.1"/>
    <property type="molecule type" value="Genomic_DNA"/>
</dbReference>
<name>A0AAU9J239_9CILI</name>
<dbReference type="PROSITE" id="PS50234">
    <property type="entry name" value="VWFA"/>
    <property type="match status" value="1"/>
</dbReference>
<sequence>MLPAKGNSTDVFSRSSFQIEGEIHYKYAEFTLKSTYKNLSSNAIEGEIIIPIISDFQLYNFLCKIDGKSCDTSLVENTPPLKTYDNAAIDQKNKYILQQLEKSDLYLFNLGLIEPNSEISYEISYACKTEEQLVENTFKLKIPHEFFQHVDEEDKEILSGRFVIKNPLSDQTETHDLEIGNYIVLDNKHYAAALQNIDRKQDLEITYYYETPKVPFVIVQEDPRTNRHAFHLSYTPDKSLTNLSGWEQKGEFVLILDRSGSMSGARIKLAREAAALFIRSLPEDSFFNIVSFGSSYNKMYNENKKYDSCTVEEATRTVIQYDANMGGTNIYDPIKFVLESPRKPGYPLSIFLLTDGDVERRDQVLNIIKDKRDGARISTIGIGNDYEILINQAAKEGNGVAYRIKTENEIKPAVIGSLKQSLIPALTNIQLSDYSKFDFVNPSTPFHIYAGSSIDIAGIWKAGVFPEKIYFQYYSEIIGVNENVDIEINQDEIVSHSAIIAIEGKNWTGSLGGNNERMNLKVIDYLGIPGLVKYLKKPASVFGTGGLFGNTAFQGGLFGNTANQGGLFGNTANQGGLFGNAQNQGGLFGNTTNQGGMFGNTANTGGLFGNAVIPPRAASRVKRAVKPKVARAKKPQPQAKQQDPQSPATARTLRSSKKVPEAAIPTPATKRRRVAQKKLIKQAMKIDQFMIPKNKIQRIVRDFSDDVVPNMRIKQDAYKAFQEAAEAYLIEVFTMSNDVADDNKRITVRDVDIQEAIKKIDNEKMDIEEEEEKKPKGRGKKQAVVKEESESEEEQPSRRTRSGRKFSEKKIEPKKVKKQAKTPFKVAKKEESEEEMPTRVTRSGKKISANQTQVKKQTKPKKEIDKEESQNITAKSPKKPQRKIDVTVFPQKRGRGKNDNPDPPTKKIKNPNDINTASEQTTQPQTPISPPAYTPCSNPCIDVGYEVEKLMHLQKIDGHWSSSSDLSDIINNLVCSKIDITNMNDKRTTALVVAVLDERCHDYICLWDLVAVKARRWMGKNKQSEMKLADF</sequence>
<dbReference type="PANTHER" id="PTHR45737">
    <property type="entry name" value="VON WILLEBRAND FACTOR A DOMAIN-CONTAINING PROTEIN 5A"/>
    <property type="match status" value="1"/>
</dbReference>
<protein>
    <submittedName>
        <fullName evidence="8">Uncharacterized protein</fullName>
    </submittedName>
</protein>
<dbReference type="InterPro" id="IPR000164">
    <property type="entry name" value="Histone_H3/CENP-A"/>
</dbReference>
<feature type="compositionally biased region" description="Basic and acidic residues" evidence="5">
    <location>
        <begin position="860"/>
        <end position="869"/>
    </location>
</feature>
<evidence type="ECO:0000256" key="1">
    <source>
        <dbReference type="ARBA" id="ARBA00004123"/>
    </source>
</evidence>
<keyword evidence="3" id="KW-0238">DNA-binding</keyword>
<dbReference type="GO" id="GO:0005634">
    <property type="term" value="C:nucleus"/>
    <property type="evidence" value="ECO:0007669"/>
    <property type="project" value="UniProtKB-SubCell"/>
</dbReference>
<comment type="caution">
    <text evidence="8">The sequence shown here is derived from an EMBL/GenBank/DDBJ whole genome shotgun (WGS) entry which is preliminary data.</text>
</comment>
<dbReference type="PROSITE" id="PS51468">
    <property type="entry name" value="VIT"/>
    <property type="match status" value="1"/>
</dbReference>
<dbReference type="Pfam" id="PF08487">
    <property type="entry name" value="VIT"/>
    <property type="match status" value="1"/>
</dbReference>
<keyword evidence="4" id="KW-0539">Nucleus</keyword>
<comment type="similarity">
    <text evidence="2">Belongs to the histone H3 family.</text>
</comment>
<dbReference type="GO" id="GO:0046982">
    <property type="term" value="F:protein heterodimerization activity"/>
    <property type="evidence" value="ECO:0007669"/>
    <property type="project" value="InterPro"/>
</dbReference>
<evidence type="ECO:0000259" key="6">
    <source>
        <dbReference type="PROSITE" id="PS50234"/>
    </source>
</evidence>
<dbReference type="Gene3D" id="3.40.50.410">
    <property type="entry name" value="von Willebrand factor, type A domain"/>
    <property type="match status" value="1"/>
</dbReference>